<evidence type="ECO:0000256" key="5">
    <source>
        <dbReference type="ARBA" id="ARBA00023136"/>
    </source>
</evidence>
<keyword evidence="3" id="KW-0812">Transmembrane</keyword>
<evidence type="ECO:0000256" key="1">
    <source>
        <dbReference type="ARBA" id="ARBA00004651"/>
    </source>
</evidence>
<comment type="subcellular location">
    <subcellularLocation>
        <location evidence="1">Cell membrane</location>
        <topology evidence="1">Multi-pass membrane protein</topology>
    </subcellularLocation>
</comment>
<name>A0AAW1XY25_RUBAR</name>
<dbReference type="AlphaFoldDB" id="A0AAW1XY25"/>
<comment type="caution">
    <text evidence="6">The sequence shown here is derived from an EMBL/GenBank/DDBJ whole genome shotgun (WGS) entry which is preliminary data.</text>
</comment>
<protein>
    <submittedName>
        <fullName evidence="6">Uncharacterized protein</fullName>
    </submittedName>
</protein>
<keyword evidence="4" id="KW-1133">Transmembrane helix</keyword>
<dbReference type="GO" id="GO:0005886">
    <property type="term" value="C:plasma membrane"/>
    <property type="evidence" value="ECO:0007669"/>
    <property type="project" value="UniProtKB-SubCell"/>
</dbReference>
<evidence type="ECO:0000313" key="7">
    <source>
        <dbReference type="Proteomes" id="UP001457282"/>
    </source>
</evidence>
<accession>A0AAW1XY25</accession>
<dbReference type="PANTHER" id="PTHR30509:SF9">
    <property type="entry name" value="MULTIDRUG RESISTANCE PROTEIN MDTO"/>
    <property type="match status" value="1"/>
</dbReference>
<reference evidence="6 7" key="1">
    <citation type="journal article" date="2023" name="G3 (Bethesda)">
        <title>A chromosome-length genome assembly and annotation of blackberry (Rubus argutus, cv. 'Hillquist').</title>
        <authorList>
            <person name="Bruna T."/>
            <person name="Aryal R."/>
            <person name="Dudchenko O."/>
            <person name="Sargent D.J."/>
            <person name="Mead D."/>
            <person name="Buti M."/>
            <person name="Cavallini A."/>
            <person name="Hytonen T."/>
            <person name="Andres J."/>
            <person name="Pham M."/>
            <person name="Weisz D."/>
            <person name="Mascagni F."/>
            <person name="Usai G."/>
            <person name="Natali L."/>
            <person name="Bassil N."/>
            <person name="Fernandez G.E."/>
            <person name="Lomsadze A."/>
            <person name="Armour M."/>
            <person name="Olukolu B."/>
            <person name="Poorten T."/>
            <person name="Britton C."/>
            <person name="Davik J."/>
            <person name="Ashrafi H."/>
            <person name="Aiden E.L."/>
            <person name="Borodovsky M."/>
            <person name="Worthington M."/>
        </authorList>
    </citation>
    <scope>NUCLEOTIDE SEQUENCE [LARGE SCALE GENOMIC DNA]</scope>
    <source>
        <strain evidence="6">PI 553951</strain>
    </source>
</reference>
<dbReference type="EMBL" id="JBEDUW010000003">
    <property type="protein sequence ID" value="KAK9940442.1"/>
    <property type="molecule type" value="Genomic_DNA"/>
</dbReference>
<keyword evidence="5" id="KW-0472">Membrane</keyword>
<dbReference type="PANTHER" id="PTHR30509">
    <property type="entry name" value="P-HYDROXYBENZOIC ACID EFFLUX PUMP SUBUNIT-RELATED"/>
    <property type="match status" value="1"/>
</dbReference>
<dbReference type="Proteomes" id="UP001457282">
    <property type="component" value="Unassembled WGS sequence"/>
</dbReference>
<evidence type="ECO:0000256" key="4">
    <source>
        <dbReference type="ARBA" id="ARBA00022989"/>
    </source>
</evidence>
<evidence type="ECO:0000256" key="3">
    <source>
        <dbReference type="ARBA" id="ARBA00022692"/>
    </source>
</evidence>
<proteinExistence type="predicted"/>
<keyword evidence="2" id="KW-1003">Cell membrane</keyword>
<sequence length="149" mass="16960">MEFDLELFNKIVGSLTKCFMEITLLKSITFLEKAGLDEEVSGKSCDLELGKSQTLNVFRVYDLKDEEMDKIMSSYLQHSKEVVDKIHAQSEELKGQMGLCLSALGFCIGGLIRETGEIEDGIKELVQWENPSSHINLYEIYCKMHTLQK</sequence>
<gene>
    <name evidence="6" type="ORF">M0R45_017104</name>
</gene>
<evidence type="ECO:0000313" key="6">
    <source>
        <dbReference type="EMBL" id="KAK9940442.1"/>
    </source>
</evidence>
<evidence type="ECO:0000256" key="2">
    <source>
        <dbReference type="ARBA" id="ARBA00022475"/>
    </source>
</evidence>
<keyword evidence="7" id="KW-1185">Reference proteome</keyword>
<organism evidence="6 7">
    <name type="scientific">Rubus argutus</name>
    <name type="common">Southern blackberry</name>
    <dbReference type="NCBI Taxonomy" id="59490"/>
    <lineage>
        <taxon>Eukaryota</taxon>
        <taxon>Viridiplantae</taxon>
        <taxon>Streptophyta</taxon>
        <taxon>Embryophyta</taxon>
        <taxon>Tracheophyta</taxon>
        <taxon>Spermatophyta</taxon>
        <taxon>Magnoliopsida</taxon>
        <taxon>eudicotyledons</taxon>
        <taxon>Gunneridae</taxon>
        <taxon>Pentapetalae</taxon>
        <taxon>rosids</taxon>
        <taxon>fabids</taxon>
        <taxon>Rosales</taxon>
        <taxon>Rosaceae</taxon>
        <taxon>Rosoideae</taxon>
        <taxon>Rosoideae incertae sedis</taxon>
        <taxon>Rubus</taxon>
    </lineage>
</organism>